<reference evidence="1 2" key="1">
    <citation type="submission" date="2016-07" db="EMBL/GenBank/DDBJ databases">
        <title>Draft genome of Scalindua rubra, obtained from a brine-seawater interface in the Red Sea, sheds light on salt adaptation in anammox bacteria.</title>
        <authorList>
            <person name="Speth D.R."/>
            <person name="Lagkouvardos I."/>
            <person name="Wang Y."/>
            <person name="Qian P.-Y."/>
            <person name="Dutilh B.E."/>
            <person name="Jetten M.S."/>
        </authorList>
    </citation>
    <scope>NUCLEOTIDE SEQUENCE [LARGE SCALE GENOMIC DNA]</scope>
    <source>
        <strain evidence="1">BSI-1</strain>
    </source>
</reference>
<gene>
    <name evidence="1" type="ORF">SCARUB_03635</name>
</gene>
<dbReference type="AlphaFoldDB" id="A0A1E3X6L8"/>
<dbReference type="Proteomes" id="UP000094056">
    <property type="component" value="Unassembled WGS sequence"/>
</dbReference>
<evidence type="ECO:0000313" key="1">
    <source>
        <dbReference type="EMBL" id="ODS31241.1"/>
    </source>
</evidence>
<sequence>MINMYIYHIHKQERCDMKASIIDLRYKMKDVLKALDRKEEVTILYHGKVKGVIVPVNNKKQKNVKDHPFFGMLKDNNISVSEEMQNLRGPRY</sequence>
<dbReference type="EMBL" id="MAYW01000132">
    <property type="protein sequence ID" value="ODS31241.1"/>
    <property type="molecule type" value="Genomic_DNA"/>
</dbReference>
<proteinExistence type="predicted"/>
<comment type="caution">
    <text evidence="1">The sequence shown here is derived from an EMBL/GenBank/DDBJ whole genome shotgun (WGS) entry which is preliminary data.</text>
</comment>
<organism evidence="1 2">
    <name type="scientific">Candidatus Scalindua rubra</name>
    <dbReference type="NCBI Taxonomy" id="1872076"/>
    <lineage>
        <taxon>Bacteria</taxon>
        <taxon>Pseudomonadati</taxon>
        <taxon>Planctomycetota</taxon>
        <taxon>Candidatus Brocadiia</taxon>
        <taxon>Candidatus Brocadiales</taxon>
        <taxon>Candidatus Scalinduaceae</taxon>
        <taxon>Candidatus Scalindua</taxon>
    </lineage>
</organism>
<protein>
    <submittedName>
        <fullName evidence="1">Prevent host death family protein</fullName>
    </submittedName>
</protein>
<accession>A0A1E3X6L8</accession>
<evidence type="ECO:0000313" key="2">
    <source>
        <dbReference type="Proteomes" id="UP000094056"/>
    </source>
</evidence>
<name>A0A1E3X6L8_9BACT</name>